<keyword evidence="6 7" id="KW-0472">Membrane</keyword>
<dbReference type="RefSeq" id="WP_244385895.1">
    <property type="nucleotide sequence ID" value="NZ_AP025564.1"/>
</dbReference>
<comment type="subcellular location">
    <subcellularLocation>
        <location evidence="1">Cell membrane</location>
        <topology evidence="1">Multi-pass membrane protein</topology>
    </subcellularLocation>
</comment>
<feature type="transmembrane region" description="Helical" evidence="7">
    <location>
        <begin position="234"/>
        <end position="253"/>
    </location>
</feature>
<dbReference type="InterPro" id="IPR052049">
    <property type="entry name" value="Electron_transfer_protein"/>
</dbReference>
<dbReference type="Gene3D" id="1.20.1630.10">
    <property type="entry name" value="Formate dehydrogenase/DMSO reductase domain"/>
    <property type="match status" value="1"/>
</dbReference>
<dbReference type="InterPro" id="IPR005614">
    <property type="entry name" value="NrfD-like"/>
</dbReference>
<evidence type="ECO:0000256" key="1">
    <source>
        <dbReference type="ARBA" id="ARBA00004651"/>
    </source>
</evidence>
<comment type="similarity">
    <text evidence="2">Belongs to the NrfD family.</text>
</comment>
<feature type="transmembrane region" description="Helical" evidence="7">
    <location>
        <begin position="260"/>
        <end position="281"/>
    </location>
</feature>
<reference evidence="8 9" key="1">
    <citation type="submission" date="2022-01" db="EMBL/GenBank/DDBJ databases">
        <title>Novel bile acid biosynthetic pathways are enriched in the microbiome of centenarians.</title>
        <authorList>
            <person name="Sato Y."/>
            <person name="Atarashi K."/>
            <person name="Plichta R.D."/>
            <person name="Arai Y."/>
            <person name="Sasajima S."/>
            <person name="Kearney M.S."/>
            <person name="Suda W."/>
            <person name="Takeshita K."/>
            <person name="Sasaki T."/>
            <person name="Okamoto S."/>
            <person name="Skelly N.A."/>
            <person name="Okamura Y."/>
            <person name="Vlamakis H."/>
            <person name="Li Y."/>
            <person name="Tanoue T."/>
            <person name="Takei H."/>
            <person name="Nittono H."/>
            <person name="Narushima S."/>
            <person name="Irie J."/>
            <person name="Itoh H."/>
            <person name="Moriya K."/>
            <person name="Sugiura Y."/>
            <person name="Suematsu M."/>
            <person name="Moritoki N."/>
            <person name="Shibata S."/>
            <person name="Littman R.D."/>
            <person name="Fischbach A.M."/>
            <person name="Uwamino Y."/>
            <person name="Inoue T."/>
            <person name="Honda A."/>
            <person name="Hattori M."/>
            <person name="Murai T."/>
            <person name="Xavier J.R."/>
            <person name="Hirose N."/>
            <person name="Honda K."/>
        </authorList>
    </citation>
    <scope>NUCLEOTIDE SEQUENCE [LARGE SCALE GENOMIC DNA]</scope>
    <source>
        <strain evidence="8 9">CE91-St30</strain>
    </source>
</reference>
<name>A0ABM7WK24_9ACTN</name>
<feature type="transmembrane region" description="Helical" evidence="7">
    <location>
        <begin position="195"/>
        <end position="214"/>
    </location>
</feature>
<feature type="transmembrane region" description="Helical" evidence="7">
    <location>
        <begin position="42"/>
        <end position="65"/>
    </location>
</feature>
<evidence type="ECO:0000313" key="8">
    <source>
        <dbReference type="EMBL" id="BDE96655.1"/>
    </source>
</evidence>
<feature type="transmembrane region" description="Helical" evidence="7">
    <location>
        <begin position="85"/>
        <end position="109"/>
    </location>
</feature>
<accession>A0ABM7WK24</accession>
<keyword evidence="4 7" id="KW-0812">Transmembrane</keyword>
<protein>
    <submittedName>
        <fullName evidence="8">Molybdopterin oxidoreductase membrane subunit</fullName>
    </submittedName>
</protein>
<dbReference type="Pfam" id="PF03916">
    <property type="entry name" value="NrfD"/>
    <property type="match status" value="1"/>
</dbReference>
<keyword evidence="9" id="KW-1185">Reference proteome</keyword>
<feature type="transmembrane region" description="Helical" evidence="7">
    <location>
        <begin position="121"/>
        <end position="141"/>
    </location>
</feature>
<dbReference type="Proteomes" id="UP001320544">
    <property type="component" value="Chromosome"/>
</dbReference>
<keyword evidence="3" id="KW-1003">Cell membrane</keyword>
<evidence type="ECO:0000256" key="7">
    <source>
        <dbReference type="SAM" id="Phobius"/>
    </source>
</evidence>
<proteinExistence type="inferred from homology"/>
<dbReference type="PANTHER" id="PTHR34856">
    <property type="entry name" value="PROTEIN NRFD"/>
    <property type="match status" value="1"/>
</dbReference>
<keyword evidence="5 7" id="KW-1133">Transmembrane helix</keyword>
<dbReference type="PANTHER" id="PTHR34856:SF2">
    <property type="entry name" value="PROTEIN NRFD"/>
    <property type="match status" value="1"/>
</dbReference>
<evidence type="ECO:0000256" key="5">
    <source>
        <dbReference type="ARBA" id="ARBA00022989"/>
    </source>
</evidence>
<evidence type="ECO:0000313" key="9">
    <source>
        <dbReference type="Proteomes" id="UP001320544"/>
    </source>
</evidence>
<gene>
    <name evidence="8" type="ORF">CE91St30_19880</name>
</gene>
<organism evidence="8 9">
    <name type="scientific">Raoultibacter timonensis</name>
    <dbReference type="NCBI Taxonomy" id="1907662"/>
    <lineage>
        <taxon>Bacteria</taxon>
        <taxon>Bacillati</taxon>
        <taxon>Actinomycetota</taxon>
        <taxon>Coriobacteriia</taxon>
        <taxon>Eggerthellales</taxon>
        <taxon>Eggerthellaceae</taxon>
        <taxon>Raoultibacter</taxon>
    </lineage>
</organism>
<evidence type="ECO:0000256" key="2">
    <source>
        <dbReference type="ARBA" id="ARBA00008929"/>
    </source>
</evidence>
<evidence type="ECO:0000256" key="3">
    <source>
        <dbReference type="ARBA" id="ARBA00022475"/>
    </source>
</evidence>
<evidence type="ECO:0000256" key="6">
    <source>
        <dbReference type="ARBA" id="ARBA00023136"/>
    </source>
</evidence>
<feature type="transmembrane region" description="Helical" evidence="7">
    <location>
        <begin position="6"/>
        <end position="30"/>
    </location>
</feature>
<dbReference type="EMBL" id="AP025564">
    <property type="protein sequence ID" value="BDE96655.1"/>
    <property type="molecule type" value="Genomic_DNA"/>
</dbReference>
<sequence length="300" mass="30801">MVNSFIAWYLFLAGMGGGAFLIGAVVDILLRFSDDPRLERVGAVTDGGLILGPATVVLGAVFLLADLGSPERAFQVFFTPSTSLLTLGSWAIALFCVCSIAALLVGGLVETTVSRVVEAVLHGLATLAACCVILYSGVYLSTFPSVPFLHNPIVPVLFVASALSTGMALLLIFGFVLRDHEDVSEGLSSCARIDLVLLGIEVAALGALLAVSLGSGEAAVDSAWALISGDQAGLFWLGVVAVGVAAPIALEVSHLRGADLFTLVVGAGCVSVGGLCLRYALLLAAVRFSAIDMSAVAFWG</sequence>
<feature type="transmembrane region" description="Helical" evidence="7">
    <location>
        <begin position="153"/>
        <end position="175"/>
    </location>
</feature>
<evidence type="ECO:0000256" key="4">
    <source>
        <dbReference type="ARBA" id="ARBA00022692"/>
    </source>
</evidence>